<evidence type="ECO:0000259" key="3">
    <source>
        <dbReference type="SMART" id="SM00829"/>
    </source>
</evidence>
<gene>
    <name evidence="4" type="ORF">FHX42_000950</name>
</gene>
<reference evidence="4 5" key="1">
    <citation type="submission" date="2020-07" db="EMBL/GenBank/DDBJ databases">
        <title>Sequencing the genomes of 1000 actinobacteria strains.</title>
        <authorList>
            <person name="Klenk H.-P."/>
        </authorList>
    </citation>
    <scope>NUCLEOTIDE SEQUENCE [LARGE SCALE GENOMIC DNA]</scope>
    <source>
        <strain evidence="4 5">DSM 45975</strain>
    </source>
</reference>
<dbReference type="SUPFAM" id="SSF50129">
    <property type="entry name" value="GroES-like"/>
    <property type="match status" value="1"/>
</dbReference>
<dbReference type="PROSITE" id="PS01162">
    <property type="entry name" value="QOR_ZETA_CRYSTAL"/>
    <property type="match status" value="1"/>
</dbReference>
<dbReference type="SUPFAM" id="SSF51735">
    <property type="entry name" value="NAD(P)-binding Rossmann-fold domains"/>
    <property type="match status" value="1"/>
</dbReference>
<dbReference type="FunFam" id="3.40.50.720:FF:000053">
    <property type="entry name" value="Quinone oxidoreductase 1"/>
    <property type="match status" value="1"/>
</dbReference>
<keyword evidence="5" id="KW-1185">Reference proteome</keyword>
<sequence>MMLSVAETPTSTEVGMRAIRVMNNGGPKVLEEAEVDDPLPGVREVLVDVAACGVNFIDTYQRSGVYPVSLPFVPGSEGAGTVAEVGSEVTDFSPGDRIAWAMAPGSYAQRAVVPVDKAVRVPDAIDDNTAAAAPLQGMTAHYLVTSTYPVRTGDTALVHAAAGGMGLLLTQLVKARGGNVIGTVSTSEKEQLAREAGADEIIHYTEDDVANEIRDLTDGRGVDVAYDGVGRDTFDASLASLRPRGTLALFGAASGPVPPLDPQRLNSAGSVFLTRPSLGHHMLTRQELDWRAGEIFQAVSGGDLTIRVGGTYPLAEAARAHEDLEARRTTGKLLLVP</sequence>
<protein>
    <submittedName>
        <fullName evidence="4">NADPH2:quinone reductase</fullName>
        <ecNumber evidence="4">1.6.5.5</ecNumber>
    </submittedName>
</protein>
<dbReference type="GO" id="GO:0005829">
    <property type="term" value="C:cytosol"/>
    <property type="evidence" value="ECO:0007669"/>
    <property type="project" value="TreeGrafter"/>
</dbReference>
<dbReference type="Gene3D" id="3.40.50.720">
    <property type="entry name" value="NAD(P)-binding Rossmann-like Domain"/>
    <property type="match status" value="1"/>
</dbReference>
<keyword evidence="1" id="KW-0521">NADP</keyword>
<proteinExistence type="predicted"/>
<dbReference type="GO" id="GO:0008270">
    <property type="term" value="F:zinc ion binding"/>
    <property type="evidence" value="ECO:0007669"/>
    <property type="project" value="InterPro"/>
</dbReference>
<dbReference type="PANTHER" id="PTHR48106">
    <property type="entry name" value="QUINONE OXIDOREDUCTASE PIG3-RELATED"/>
    <property type="match status" value="1"/>
</dbReference>
<dbReference type="InterPro" id="IPR036291">
    <property type="entry name" value="NAD(P)-bd_dom_sf"/>
</dbReference>
<dbReference type="EC" id="1.6.5.5" evidence="4"/>
<evidence type="ECO:0000313" key="5">
    <source>
        <dbReference type="Proteomes" id="UP000569329"/>
    </source>
</evidence>
<dbReference type="Proteomes" id="UP000569329">
    <property type="component" value="Unassembled WGS sequence"/>
</dbReference>
<name>A0A839DWP9_9PSEU</name>
<dbReference type="InterPro" id="IPR013149">
    <property type="entry name" value="ADH-like_C"/>
</dbReference>
<evidence type="ECO:0000256" key="1">
    <source>
        <dbReference type="ARBA" id="ARBA00022857"/>
    </source>
</evidence>
<dbReference type="Pfam" id="PF08240">
    <property type="entry name" value="ADH_N"/>
    <property type="match status" value="1"/>
</dbReference>
<dbReference type="InterPro" id="IPR011032">
    <property type="entry name" value="GroES-like_sf"/>
</dbReference>
<dbReference type="EMBL" id="JACGWZ010000001">
    <property type="protein sequence ID" value="MBA8823621.1"/>
    <property type="molecule type" value="Genomic_DNA"/>
</dbReference>
<comment type="caution">
    <text evidence="4">The sequence shown here is derived from an EMBL/GenBank/DDBJ whole genome shotgun (WGS) entry which is preliminary data.</text>
</comment>
<dbReference type="InterPro" id="IPR002364">
    <property type="entry name" value="Quin_OxRdtase/zeta-crystal_CS"/>
</dbReference>
<dbReference type="Gene3D" id="3.90.180.10">
    <property type="entry name" value="Medium-chain alcohol dehydrogenases, catalytic domain"/>
    <property type="match status" value="1"/>
</dbReference>
<evidence type="ECO:0000256" key="2">
    <source>
        <dbReference type="ARBA" id="ARBA00023002"/>
    </source>
</evidence>
<keyword evidence="2 4" id="KW-0560">Oxidoreductase</keyword>
<dbReference type="GO" id="GO:0070402">
    <property type="term" value="F:NADPH binding"/>
    <property type="evidence" value="ECO:0007669"/>
    <property type="project" value="TreeGrafter"/>
</dbReference>
<dbReference type="AlphaFoldDB" id="A0A839DWP9"/>
<evidence type="ECO:0000313" key="4">
    <source>
        <dbReference type="EMBL" id="MBA8823621.1"/>
    </source>
</evidence>
<dbReference type="InterPro" id="IPR020843">
    <property type="entry name" value="ER"/>
</dbReference>
<dbReference type="SMART" id="SM00829">
    <property type="entry name" value="PKS_ER"/>
    <property type="match status" value="1"/>
</dbReference>
<organism evidence="4 5">
    <name type="scientific">Halosaccharopolyspora lacisalsi</name>
    <dbReference type="NCBI Taxonomy" id="1000566"/>
    <lineage>
        <taxon>Bacteria</taxon>
        <taxon>Bacillati</taxon>
        <taxon>Actinomycetota</taxon>
        <taxon>Actinomycetes</taxon>
        <taxon>Pseudonocardiales</taxon>
        <taxon>Pseudonocardiaceae</taxon>
        <taxon>Halosaccharopolyspora</taxon>
    </lineage>
</organism>
<dbReference type="GO" id="GO:0003960">
    <property type="term" value="F:quinone reductase (NADPH) activity"/>
    <property type="evidence" value="ECO:0007669"/>
    <property type="project" value="UniProtKB-EC"/>
</dbReference>
<accession>A0A839DWP9</accession>
<dbReference type="InterPro" id="IPR047618">
    <property type="entry name" value="QOR-like"/>
</dbReference>
<feature type="domain" description="Enoyl reductase (ER)" evidence="3">
    <location>
        <begin position="25"/>
        <end position="335"/>
    </location>
</feature>
<dbReference type="InterPro" id="IPR013154">
    <property type="entry name" value="ADH-like_N"/>
</dbReference>
<dbReference type="CDD" id="cd05286">
    <property type="entry name" value="QOR2"/>
    <property type="match status" value="1"/>
</dbReference>
<dbReference type="Pfam" id="PF00107">
    <property type="entry name" value="ADH_zinc_N"/>
    <property type="match status" value="1"/>
</dbReference>
<dbReference type="GO" id="GO:0035925">
    <property type="term" value="F:mRNA 3'-UTR AU-rich region binding"/>
    <property type="evidence" value="ECO:0007669"/>
    <property type="project" value="TreeGrafter"/>
</dbReference>
<dbReference type="PANTHER" id="PTHR48106:SF13">
    <property type="entry name" value="QUINONE OXIDOREDUCTASE-RELATED"/>
    <property type="match status" value="1"/>
</dbReference>